<accession>A0A0C9LV46</accession>
<name>A0A0C9LV46_9FUNG</name>
<keyword evidence="2" id="KW-1185">Reference proteome</keyword>
<evidence type="ECO:0000313" key="1">
    <source>
        <dbReference type="EMBL" id="GAN06140.1"/>
    </source>
</evidence>
<gene>
    <name evidence="1" type="ORF">MAM1_0113d05617</name>
</gene>
<protein>
    <submittedName>
        <fullName evidence="1">Uncharacterized protein</fullName>
    </submittedName>
</protein>
<proteinExistence type="predicted"/>
<organism evidence="1">
    <name type="scientific">Mucor ambiguus</name>
    <dbReference type="NCBI Taxonomy" id="91626"/>
    <lineage>
        <taxon>Eukaryota</taxon>
        <taxon>Fungi</taxon>
        <taxon>Fungi incertae sedis</taxon>
        <taxon>Mucoromycota</taxon>
        <taxon>Mucoromycotina</taxon>
        <taxon>Mucoromycetes</taxon>
        <taxon>Mucorales</taxon>
        <taxon>Mucorineae</taxon>
        <taxon>Mucoraceae</taxon>
        <taxon>Mucor</taxon>
    </lineage>
</organism>
<dbReference type="EMBL" id="DF836402">
    <property type="protein sequence ID" value="GAN06140.1"/>
    <property type="molecule type" value="Genomic_DNA"/>
</dbReference>
<dbReference type="AlphaFoldDB" id="A0A0C9LV46"/>
<dbReference type="Proteomes" id="UP000053815">
    <property type="component" value="Unassembled WGS sequence"/>
</dbReference>
<reference evidence="1" key="1">
    <citation type="submission" date="2014-09" db="EMBL/GenBank/DDBJ databases">
        <title>Draft genome sequence of an oleaginous Mucoromycotina fungus Mucor ambiguus NBRC6742.</title>
        <authorList>
            <person name="Takeda I."/>
            <person name="Yamane N."/>
            <person name="Morita T."/>
            <person name="Tamano K."/>
            <person name="Machida M."/>
            <person name="Baker S."/>
            <person name="Koike H."/>
        </authorList>
    </citation>
    <scope>NUCLEOTIDE SEQUENCE</scope>
    <source>
        <strain evidence="1">NBRC 6742</strain>
    </source>
</reference>
<sequence length="87" mass="9885">MQYIHASVYLGDEADDCANRILTAEYYRIPIFAKIREKACHNYLLAAGECCCQSDIDDILTRASLQQRRKIRAMRNIGQTIDAHPGP</sequence>
<evidence type="ECO:0000313" key="2">
    <source>
        <dbReference type="Proteomes" id="UP000053815"/>
    </source>
</evidence>